<organism evidence="1 2">
    <name type="scientific">Rhodocytophaga rosea</name>
    <dbReference type="NCBI Taxonomy" id="2704465"/>
    <lineage>
        <taxon>Bacteria</taxon>
        <taxon>Pseudomonadati</taxon>
        <taxon>Bacteroidota</taxon>
        <taxon>Cytophagia</taxon>
        <taxon>Cytophagales</taxon>
        <taxon>Rhodocytophagaceae</taxon>
        <taxon>Rhodocytophaga</taxon>
    </lineage>
</organism>
<sequence length="53" mass="6088">MLIGIARKEEGRVSNTAGTCWQQRSITKVYPLIEIGYDRSDCQAYIRQVNKNI</sequence>
<protein>
    <submittedName>
        <fullName evidence="1">Uncharacterized protein</fullName>
    </submittedName>
</protein>
<evidence type="ECO:0000313" key="2">
    <source>
        <dbReference type="Proteomes" id="UP000480178"/>
    </source>
</evidence>
<reference evidence="1 2" key="1">
    <citation type="submission" date="2020-01" db="EMBL/GenBank/DDBJ databases">
        <authorList>
            <person name="Kim M.K."/>
        </authorList>
    </citation>
    <scope>NUCLEOTIDE SEQUENCE [LARGE SCALE GENOMIC DNA]</scope>
    <source>
        <strain evidence="1 2">172606-1</strain>
    </source>
</reference>
<dbReference type="AlphaFoldDB" id="A0A6C0GRR9"/>
<proteinExistence type="predicted"/>
<accession>A0A6C0GRR9</accession>
<dbReference type="RefSeq" id="WP_162446753.1">
    <property type="nucleotide sequence ID" value="NZ_CP048222.1"/>
</dbReference>
<gene>
    <name evidence="1" type="ORF">GXP67_31125</name>
</gene>
<keyword evidence="2" id="KW-1185">Reference proteome</keyword>
<dbReference type="EMBL" id="CP048222">
    <property type="protein sequence ID" value="QHT70785.1"/>
    <property type="molecule type" value="Genomic_DNA"/>
</dbReference>
<dbReference type="KEGG" id="rhoz:GXP67_31125"/>
<evidence type="ECO:0000313" key="1">
    <source>
        <dbReference type="EMBL" id="QHT70785.1"/>
    </source>
</evidence>
<dbReference type="Proteomes" id="UP000480178">
    <property type="component" value="Chromosome"/>
</dbReference>
<name>A0A6C0GRR9_9BACT</name>